<keyword evidence="2" id="KW-1185">Reference proteome</keyword>
<sequence>MHLLLKYIYPKLEDMKFNTKIPKHLKQAYNQELKQYSFCLENKQFGNAWYHLERSHIIGQSYPIEHTYSHWLMLKFGFRQKDTKEVIGQIIRLLVGGWKSFINHVPLGNTGGANVPPLKRMPIPNDIEILLEIK</sequence>
<name>A0A917HXM2_9FLAO</name>
<evidence type="ECO:0000313" key="2">
    <source>
        <dbReference type="Proteomes" id="UP000633278"/>
    </source>
</evidence>
<comment type="caution">
    <text evidence="1">The sequence shown here is derived from an EMBL/GenBank/DDBJ whole genome shotgun (WGS) entry which is preliminary data.</text>
</comment>
<organism evidence="1 2">
    <name type="scientific">Polaribacter pacificus</name>
    <dbReference type="NCBI Taxonomy" id="1775173"/>
    <lineage>
        <taxon>Bacteria</taxon>
        <taxon>Pseudomonadati</taxon>
        <taxon>Bacteroidota</taxon>
        <taxon>Flavobacteriia</taxon>
        <taxon>Flavobacteriales</taxon>
        <taxon>Flavobacteriaceae</taxon>
    </lineage>
</organism>
<dbReference type="EMBL" id="BMJW01000001">
    <property type="protein sequence ID" value="GGG96058.1"/>
    <property type="molecule type" value="Genomic_DNA"/>
</dbReference>
<dbReference type="InterPro" id="IPR022172">
    <property type="entry name" value="DUF3703"/>
</dbReference>
<evidence type="ECO:0008006" key="3">
    <source>
        <dbReference type="Google" id="ProtNLM"/>
    </source>
</evidence>
<dbReference type="Proteomes" id="UP000633278">
    <property type="component" value="Unassembled WGS sequence"/>
</dbReference>
<evidence type="ECO:0000313" key="1">
    <source>
        <dbReference type="EMBL" id="GGG96058.1"/>
    </source>
</evidence>
<proteinExistence type="predicted"/>
<reference evidence="1" key="2">
    <citation type="submission" date="2020-09" db="EMBL/GenBank/DDBJ databases">
        <authorList>
            <person name="Sun Q."/>
            <person name="Zhou Y."/>
        </authorList>
    </citation>
    <scope>NUCLEOTIDE SEQUENCE</scope>
    <source>
        <strain evidence="1">CGMCC 1.15763</strain>
    </source>
</reference>
<accession>A0A917HXM2</accession>
<reference evidence="1" key="1">
    <citation type="journal article" date="2014" name="Int. J. Syst. Evol. Microbiol.">
        <title>Complete genome sequence of Corynebacterium casei LMG S-19264T (=DSM 44701T), isolated from a smear-ripened cheese.</title>
        <authorList>
            <consortium name="US DOE Joint Genome Institute (JGI-PGF)"/>
            <person name="Walter F."/>
            <person name="Albersmeier A."/>
            <person name="Kalinowski J."/>
            <person name="Ruckert C."/>
        </authorList>
    </citation>
    <scope>NUCLEOTIDE SEQUENCE</scope>
    <source>
        <strain evidence="1">CGMCC 1.15763</strain>
    </source>
</reference>
<dbReference type="AlphaFoldDB" id="A0A917HXM2"/>
<protein>
    <recommendedName>
        <fullName evidence="3">DUF3703 domain-containing protein</fullName>
    </recommendedName>
</protein>
<gene>
    <name evidence="1" type="ORF">GCM10011416_12220</name>
</gene>
<dbReference type="Pfam" id="PF12487">
    <property type="entry name" value="DUF3703"/>
    <property type="match status" value="1"/>
</dbReference>